<evidence type="ECO:0000313" key="3">
    <source>
        <dbReference type="Proteomes" id="UP001597373"/>
    </source>
</evidence>
<feature type="transmembrane region" description="Helical" evidence="1">
    <location>
        <begin position="171"/>
        <end position="189"/>
    </location>
</feature>
<proteinExistence type="predicted"/>
<protein>
    <submittedName>
        <fullName evidence="2">Methylamine utilization protein MauF</fullName>
    </submittedName>
</protein>
<dbReference type="Proteomes" id="UP001597373">
    <property type="component" value="Unassembled WGS sequence"/>
</dbReference>
<dbReference type="RefSeq" id="WP_345099206.1">
    <property type="nucleotide sequence ID" value="NZ_BAABGS010000021.1"/>
</dbReference>
<feature type="transmembrane region" description="Helical" evidence="1">
    <location>
        <begin position="100"/>
        <end position="123"/>
    </location>
</feature>
<feature type="transmembrane region" description="Helical" evidence="1">
    <location>
        <begin position="129"/>
        <end position="150"/>
    </location>
</feature>
<evidence type="ECO:0000256" key="1">
    <source>
        <dbReference type="SAM" id="Phobius"/>
    </source>
</evidence>
<evidence type="ECO:0000313" key="2">
    <source>
        <dbReference type="EMBL" id="MFD2260411.1"/>
    </source>
</evidence>
<accession>A0ABW5DIT0</accession>
<keyword evidence="1" id="KW-0812">Transmembrane</keyword>
<comment type="caution">
    <text evidence="2">The sequence shown here is derived from an EMBL/GenBank/DDBJ whole genome shotgun (WGS) entry which is preliminary data.</text>
</comment>
<keyword evidence="3" id="KW-1185">Reference proteome</keyword>
<sequence length="270" mass="28515">MSSHTETVGVPDCLVFPDKFSLSARLGMLALGAVAGIAGGLALARSGTDALWIAGAFVAFAGGLLSTWSPCGYSCVSLLRQTGRGARGWIEYLPTFAMHGIGYAMGAVILGSLLGGIGMLLGFSGFTTTAGLGILAVIGLVYGLHQLDFLKVPYPQRKAQVPHDARQRFPVWFVGWLYGFALGLDYLTYVQTPLLYLMTAAAILTGNIPEAIAIIAVFNLGRFLPMIVNLFPVKDYEVQAWLGRNQERAAMADGVILVATGAALATLLAV</sequence>
<organism evidence="2 3">
    <name type="scientific">Chelativorans composti</name>
    <dbReference type="NCBI Taxonomy" id="768533"/>
    <lineage>
        <taxon>Bacteria</taxon>
        <taxon>Pseudomonadati</taxon>
        <taxon>Pseudomonadota</taxon>
        <taxon>Alphaproteobacteria</taxon>
        <taxon>Hyphomicrobiales</taxon>
        <taxon>Phyllobacteriaceae</taxon>
        <taxon>Chelativorans</taxon>
    </lineage>
</organism>
<feature type="transmembrane region" description="Helical" evidence="1">
    <location>
        <begin position="50"/>
        <end position="79"/>
    </location>
</feature>
<feature type="transmembrane region" description="Helical" evidence="1">
    <location>
        <begin position="26"/>
        <end position="44"/>
    </location>
</feature>
<keyword evidence="1" id="KW-0472">Membrane</keyword>
<name>A0ABW5DIT0_9HYPH</name>
<feature type="transmembrane region" description="Helical" evidence="1">
    <location>
        <begin position="249"/>
        <end position="269"/>
    </location>
</feature>
<gene>
    <name evidence="2" type="ORF">ACFSMZ_11625</name>
</gene>
<reference evidence="3" key="1">
    <citation type="journal article" date="2019" name="Int. J. Syst. Evol. Microbiol.">
        <title>The Global Catalogue of Microorganisms (GCM) 10K type strain sequencing project: providing services to taxonomists for standard genome sequencing and annotation.</title>
        <authorList>
            <consortium name="The Broad Institute Genomics Platform"/>
            <consortium name="The Broad Institute Genome Sequencing Center for Infectious Disease"/>
            <person name="Wu L."/>
            <person name="Ma J."/>
        </authorList>
    </citation>
    <scope>NUCLEOTIDE SEQUENCE [LARGE SCALE GENOMIC DNA]</scope>
    <source>
        <strain evidence="3">KCTC 23707</strain>
    </source>
</reference>
<dbReference type="EMBL" id="JBHUIR010000038">
    <property type="protein sequence ID" value="MFD2260411.1"/>
    <property type="molecule type" value="Genomic_DNA"/>
</dbReference>
<keyword evidence="1" id="KW-1133">Transmembrane helix</keyword>